<comment type="caution">
    <text evidence="5">The sequence shown here is derived from an EMBL/GenBank/DDBJ whole genome shotgun (WGS) entry which is preliminary data.</text>
</comment>
<reference evidence="5" key="1">
    <citation type="submission" date="2021-07" db="EMBL/GenBank/DDBJ databases">
        <authorList>
            <person name="Catto M.A."/>
            <person name="Jacobson A."/>
            <person name="Kennedy G."/>
            <person name="Labadie P."/>
            <person name="Hunt B.G."/>
            <person name="Srinivasan R."/>
        </authorList>
    </citation>
    <scope>NUCLEOTIDE SEQUENCE</scope>
    <source>
        <strain evidence="5">PL_HMW_Pooled</strain>
        <tissue evidence="5">Head</tissue>
    </source>
</reference>
<reference evidence="5" key="2">
    <citation type="journal article" date="2023" name="BMC Genomics">
        <title>Pest status, molecular evolution, and epigenetic factors derived from the genome assembly of Frankliniella fusca, a thysanopteran phytovirus vector.</title>
        <authorList>
            <person name="Catto M.A."/>
            <person name="Labadie P.E."/>
            <person name="Jacobson A.L."/>
            <person name="Kennedy G.G."/>
            <person name="Srinivasan R."/>
            <person name="Hunt B.G."/>
        </authorList>
    </citation>
    <scope>NUCLEOTIDE SEQUENCE</scope>
    <source>
        <strain evidence="5">PL_HMW_Pooled</strain>
    </source>
</reference>
<keyword evidence="2 5" id="KW-0645">Protease</keyword>
<dbReference type="EMBL" id="JAHWGI010001069">
    <property type="protein sequence ID" value="KAK3922153.1"/>
    <property type="molecule type" value="Genomic_DNA"/>
</dbReference>
<proteinExistence type="inferred from homology"/>
<evidence type="ECO:0000256" key="2">
    <source>
        <dbReference type="ARBA" id="ARBA00022670"/>
    </source>
</evidence>
<comment type="similarity">
    <text evidence="1">Belongs to the peptidase C48 family.</text>
</comment>
<evidence type="ECO:0000259" key="4">
    <source>
        <dbReference type="PROSITE" id="PS50600"/>
    </source>
</evidence>
<dbReference type="PANTHER" id="PTHR33939">
    <property type="entry name" value="PROTEIN CBG22215"/>
    <property type="match status" value="1"/>
</dbReference>
<evidence type="ECO:0000313" key="6">
    <source>
        <dbReference type="Proteomes" id="UP001219518"/>
    </source>
</evidence>
<evidence type="ECO:0000256" key="1">
    <source>
        <dbReference type="ARBA" id="ARBA00005234"/>
    </source>
</evidence>
<dbReference type="Proteomes" id="UP001219518">
    <property type="component" value="Unassembled WGS sequence"/>
</dbReference>
<dbReference type="GO" id="GO:0008234">
    <property type="term" value="F:cysteine-type peptidase activity"/>
    <property type="evidence" value="ECO:0007669"/>
    <property type="project" value="InterPro"/>
</dbReference>
<dbReference type="Gene3D" id="3.30.420.10">
    <property type="entry name" value="Ribonuclease H-like superfamily/Ribonuclease H"/>
    <property type="match status" value="1"/>
</dbReference>
<dbReference type="GO" id="GO:0006508">
    <property type="term" value="P:proteolysis"/>
    <property type="evidence" value="ECO:0007669"/>
    <property type="project" value="UniProtKB-KW"/>
</dbReference>
<dbReference type="InterPro" id="IPR038765">
    <property type="entry name" value="Papain-like_cys_pep_sf"/>
</dbReference>
<evidence type="ECO:0000313" key="5">
    <source>
        <dbReference type="EMBL" id="KAK3922153.1"/>
    </source>
</evidence>
<sequence length="580" mass="66825">MVWSAPTISTTVNLKLICLTERHLTLAILLKELKALQVPYHGSAESLRKLLYKLGFDFVMDDGKRFLINQPRTTLKRQHFLREFYNNYSSPQRLYEVYQDETWTFLRGSGMKPRSWVNDDPRSFRRRYGASLGKRFLISHTGGAEGFLPGAALMETSSSLDRDYHKDMNGARFKRHFQEDIIANLYKPSLIIIDNASYHNVQQYDDNTNEVKGMSSKEVRSELQPSSSWNKDAIRSWLTQNGVPFHEHMNKVELLSLAKIHRVEPVYVLDNLLEGTPHRILRLPPYHSHWNPIELVWGISKRYYDAHVDQGALQNEANARRVWEEALATITPAVWANCCRHTENLILEAYHTEVAGDSEFRVEFGEDGEDSDSEIDGDLKPAEDVLDHNVLDHNQGRDDTTFSIISGIVKLPEPPTSPPKSTPTEVVESLACLWGIIPSRKIYQEEIDLAISAIAGNDGDRPPPNLIHVTTINTPWLHSVKKLLSYQLTRNNVMSFLQQLRNHKPHQVVVTKFKISLTAETLLLVWDGKWLNDEIINFYLCMIMEKWEHVYSFNTFFFGKLSGPYKNVERWTKSVSNQFQ</sequence>
<dbReference type="Gene3D" id="3.40.395.10">
    <property type="entry name" value="Adenoviral Proteinase, Chain A"/>
    <property type="match status" value="1"/>
</dbReference>
<feature type="domain" description="Ubiquitin-like protease family profile" evidence="4">
    <location>
        <begin position="515"/>
        <end position="580"/>
    </location>
</feature>
<organism evidence="5 6">
    <name type="scientific">Frankliniella fusca</name>
    <dbReference type="NCBI Taxonomy" id="407009"/>
    <lineage>
        <taxon>Eukaryota</taxon>
        <taxon>Metazoa</taxon>
        <taxon>Ecdysozoa</taxon>
        <taxon>Arthropoda</taxon>
        <taxon>Hexapoda</taxon>
        <taxon>Insecta</taxon>
        <taxon>Pterygota</taxon>
        <taxon>Neoptera</taxon>
        <taxon>Paraneoptera</taxon>
        <taxon>Thysanoptera</taxon>
        <taxon>Terebrantia</taxon>
        <taxon>Thripoidea</taxon>
        <taxon>Thripidae</taxon>
        <taxon>Frankliniella</taxon>
    </lineage>
</organism>
<protein>
    <submittedName>
        <fullName evidence="5">Sentrin-specific protease 1</fullName>
    </submittedName>
</protein>
<dbReference type="AlphaFoldDB" id="A0AAE1HJ47"/>
<dbReference type="SUPFAM" id="SSF54001">
    <property type="entry name" value="Cysteine proteinases"/>
    <property type="match status" value="1"/>
</dbReference>
<accession>A0AAE1HJ47</accession>
<dbReference type="PANTHER" id="PTHR33939:SF1">
    <property type="entry name" value="DUF4371 DOMAIN-CONTAINING PROTEIN"/>
    <property type="match status" value="1"/>
</dbReference>
<dbReference type="PROSITE" id="PS50600">
    <property type="entry name" value="ULP_PROTEASE"/>
    <property type="match status" value="1"/>
</dbReference>
<dbReference type="InterPro" id="IPR036397">
    <property type="entry name" value="RNaseH_sf"/>
</dbReference>
<dbReference type="InterPro" id="IPR003653">
    <property type="entry name" value="Peptidase_C48_C"/>
</dbReference>
<keyword evidence="3" id="KW-0378">Hydrolase</keyword>
<keyword evidence="6" id="KW-1185">Reference proteome</keyword>
<name>A0AAE1HJ47_9NEOP</name>
<gene>
    <name evidence="5" type="ORF">KUF71_011648</name>
</gene>
<evidence type="ECO:0000256" key="3">
    <source>
        <dbReference type="ARBA" id="ARBA00022801"/>
    </source>
</evidence>
<dbReference type="GO" id="GO:0003676">
    <property type="term" value="F:nucleic acid binding"/>
    <property type="evidence" value="ECO:0007669"/>
    <property type="project" value="InterPro"/>
</dbReference>